<evidence type="ECO:0000256" key="5">
    <source>
        <dbReference type="ARBA" id="ARBA00022801"/>
    </source>
</evidence>
<dbReference type="PANTHER" id="PTHR30001:SF1">
    <property type="entry name" value="RIBONUCLEASE E_G-LIKE PROTEIN, CHLOROPLASTIC"/>
    <property type="match status" value="1"/>
</dbReference>
<dbReference type="Proteomes" id="UP000500767">
    <property type="component" value="Chromosome"/>
</dbReference>
<organism evidence="9 10">
    <name type="scientific">Lichenicola cladoniae</name>
    <dbReference type="NCBI Taxonomy" id="1484109"/>
    <lineage>
        <taxon>Bacteria</taxon>
        <taxon>Pseudomonadati</taxon>
        <taxon>Pseudomonadota</taxon>
        <taxon>Alphaproteobacteria</taxon>
        <taxon>Acetobacterales</taxon>
        <taxon>Acetobacteraceae</taxon>
        <taxon>Lichenicola</taxon>
    </lineage>
</organism>
<evidence type="ECO:0000256" key="1">
    <source>
        <dbReference type="ARBA" id="ARBA00001946"/>
    </source>
</evidence>
<dbReference type="GO" id="GO:0003723">
    <property type="term" value="F:RNA binding"/>
    <property type="evidence" value="ECO:0007669"/>
    <property type="project" value="UniProtKB-KW"/>
</dbReference>
<sequence>MLLDYVLWRPGMPDGVSDLHRGRVDTVVPALGGMFVVLESGSGFLPLRDGTATLSQGDHVLVRVSRSAQGGKGPRLVLVPHPADQKLAGPVALLTRGPDPLASLADTYPDATITTDDPSLASLLAPALRHRIRLADEAIPAEIETLIDALSGPEVTLPGGMRASIYATPALVAIDMDTGSASAGRQTKQTAQFAANRLAIPPLLHQLRLRNLSGAILIDLAGLASRKRAALRPDIEAALALDPLQPRLLGFTALGLAEILRPRIHPPLHELLSGAHAAGLAALREAGRHMANPPHRLPRLVAGLGVATALERDGVAREALARRAGQPISIRVDPSLPSLAWKLEHD</sequence>
<evidence type="ECO:0000256" key="3">
    <source>
        <dbReference type="ARBA" id="ARBA00022723"/>
    </source>
</evidence>
<dbReference type="GO" id="GO:0046872">
    <property type="term" value="F:metal ion binding"/>
    <property type="evidence" value="ECO:0007669"/>
    <property type="project" value="UniProtKB-KW"/>
</dbReference>
<dbReference type="GO" id="GO:0016787">
    <property type="term" value="F:hydrolase activity"/>
    <property type="evidence" value="ECO:0007669"/>
    <property type="project" value="UniProtKB-KW"/>
</dbReference>
<evidence type="ECO:0000313" key="10">
    <source>
        <dbReference type="Proteomes" id="UP000500767"/>
    </source>
</evidence>
<gene>
    <name evidence="9" type="ORF">HN018_10335</name>
</gene>
<keyword evidence="4" id="KW-0255">Endonuclease</keyword>
<reference evidence="9 10" key="1">
    <citation type="journal article" date="2014" name="World J. Microbiol. Biotechnol.">
        <title>Biodiversity and physiological characteristics of Antarctic and Arctic lichens-associated bacteria.</title>
        <authorList>
            <person name="Lee Y.M."/>
            <person name="Kim E.H."/>
            <person name="Lee H.K."/>
            <person name="Hong S.G."/>
        </authorList>
    </citation>
    <scope>NUCLEOTIDE SEQUENCE [LARGE SCALE GENOMIC DNA]</scope>
    <source>
        <strain evidence="9 10">PAMC 26569</strain>
    </source>
</reference>
<keyword evidence="5" id="KW-0378">Hydrolase</keyword>
<keyword evidence="2" id="KW-0540">Nuclease</keyword>
<evidence type="ECO:0000256" key="4">
    <source>
        <dbReference type="ARBA" id="ARBA00022759"/>
    </source>
</evidence>
<keyword evidence="10" id="KW-1185">Reference proteome</keyword>
<proteinExistence type="predicted"/>
<dbReference type="GO" id="GO:0006364">
    <property type="term" value="P:rRNA processing"/>
    <property type="evidence" value="ECO:0007669"/>
    <property type="project" value="TreeGrafter"/>
</dbReference>
<name>A0A6M8HWA7_9PROT</name>
<dbReference type="EMBL" id="CP053708">
    <property type="protein sequence ID" value="QKE92580.1"/>
    <property type="molecule type" value="Genomic_DNA"/>
</dbReference>
<keyword evidence="3" id="KW-0479">Metal-binding</keyword>
<evidence type="ECO:0000259" key="8">
    <source>
        <dbReference type="Pfam" id="PF10150"/>
    </source>
</evidence>
<dbReference type="GO" id="GO:0004540">
    <property type="term" value="F:RNA nuclease activity"/>
    <property type="evidence" value="ECO:0007669"/>
    <property type="project" value="InterPro"/>
</dbReference>
<keyword evidence="6" id="KW-0460">Magnesium</keyword>
<dbReference type="Pfam" id="PF10150">
    <property type="entry name" value="RNase_E_G"/>
    <property type="match status" value="1"/>
</dbReference>
<feature type="domain" description="RNA-binding protein AU-1/Ribonuclease E/G" evidence="8">
    <location>
        <begin position="125"/>
        <end position="263"/>
    </location>
</feature>
<dbReference type="GO" id="GO:0004519">
    <property type="term" value="F:endonuclease activity"/>
    <property type="evidence" value="ECO:0007669"/>
    <property type="project" value="UniProtKB-KW"/>
</dbReference>
<keyword evidence="7" id="KW-0694">RNA-binding</keyword>
<evidence type="ECO:0000256" key="2">
    <source>
        <dbReference type="ARBA" id="ARBA00022722"/>
    </source>
</evidence>
<protein>
    <submittedName>
        <fullName evidence="9">Ribonuclease</fullName>
    </submittedName>
</protein>
<evidence type="ECO:0000313" key="9">
    <source>
        <dbReference type="EMBL" id="QKE92580.1"/>
    </source>
</evidence>
<accession>A0A6M8HWA7</accession>
<evidence type="ECO:0000256" key="6">
    <source>
        <dbReference type="ARBA" id="ARBA00022842"/>
    </source>
</evidence>
<dbReference type="KEGG" id="lck:HN018_10335"/>
<dbReference type="AlphaFoldDB" id="A0A6M8HWA7"/>
<evidence type="ECO:0000256" key="7">
    <source>
        <dbReference type="ARBA" id="ARBA00022884"/>
    </source>
</evidence>
<dbReference type="InterPro" id="IPR019307">
    <property type="entry name" value="RNA-bd_AU-1/RNase_E/G"/>
</dbReference>
<dbReference type="InterPro" id="IPR004659">
    <property type="entry name" value="RNase_E/G"/>
</dbReference>
<dbReference type="PANTHER" id="PTHR30001">
    <property type="entry name" value="RIBONUCLEASE"/>
    <property type="match status" value="1"/>
</dbReference>
<comment type="cofactor">
    <cofactor evidence="1">
        <name>Mg(2+)</name>
        <dbReference type="ChEBI" id="CHEBI:18420"/>
    </cofactor>
</comment>
<dbReference type="GO" id="GO:0005737">
    <property type="term" value="C:cytoplasm"/>
    <property type="evidence" value="ECO:0007669"/>
    <property type="project" value="TreeGrafter"/>
</dbReference>